<dbReference type="PIRSF" id="PIRSF006066">
    <property type="entry name" value="HI0050"/>
    <property type="match status" value="1"/>
</dbReference>
<feature type="transmembrane region" description="Helical" evidence="7">
    <location>
        <begin position="213"/>
        <end position="233"/>
    </location>
</feature>
<keyword evidence="11" id="KW-1185">Reference proteome</keyword>
<evidence type="ECO:0000256" key="4">
    <source>
        <dbReference type="ARBA" id="ARBA00022692"/>
    </source>
</evidence>
<evidence type="ECO:0000256" key="7">
    <source>
        <dbReference type="RuleBase" id="RU369079"/>
    </source>
</evidence>
<feature type="transmembrane region" description="Helical" evidence="7">
    <location>
        <begin position="49"/>
        <end position="68"/>
    </location>
</feature>
<keyword evidence="5 7" id="KW-1133">Transmembrane helix</keyword>
<evidence type="ECO:0000256" key="5">
    <source>
        <dbReference type="ARBA" id="ARBA00022989"/>
    </source>
</evidence>
<gene>
    <name evidence="10" type="ORF">GHC57_14875</name>
</gene>
<feature type="transmembrane region" description="Helical" evidence="7">
    <location>
        <begin position="396"/>
        <end position="420"/>
    </location>
</feature>
<keyword evidence="8" id="KW-0732">Signal</keyword>
<feature type="transmembrane region" description="Helical" evidence="7">
    <location>
        <begin position="245"/>
        <end position="265"/>
    </location>
</feature>
<dbReference type="OrthoDB" id="7824289at2"/>
<feature type="chain" id="PRO_5031235549" description="TRAP transporter large permease protein" evidence="8">
    <location>
        <begin position="21"/>
        <end position="427"/>
    </location>
</feature>
<evidence type="ECO:0000259" key="9">
    <source>
        <dbReference type="Pfam" id="PF06808"/>
    </source>
</evidence>
<sequence length="427" mass="43649">MIALLALGLFFALLLMRASAASAMGIACLVGLLAGGYPLSQVPRYMSTGVESFVLLAVPFFILVGNLLNGVGATQRIFDFARAVFGSIPGALAQVNVGASMIFAGMSGAALADAAGLGTVEMQAMRRAGYRPAFAAAVTLASSVIGPIIPPSVVMVVYSAATGVSTGRLFLAGLVPGVLIGLVLMIYIYVLARTGREPCPATDRFSLSVLGRRALSAGPALLAPVIVLAGLVSGSVTPTEAGVAAVLYTLLVGVMYRTLTLGVLMTALRESAMTSATILYLIAVSAVFGWLITVEGTAHQLASLITLAGDSPIVGLLMLNLLLLVIGCLMETTAAILIAGSLLLPVATALGVDPVHFGVILCFNLLIGIMTPPMGVGLFVIAAVGRVPVASVIRAALPFLVPLMVALMVITFVPALSLWLPGLVFDG</sequence>
<accession>A0A7X1ZHM7</accession>
<dbReference type="Pfam" id="PF06808">
    <property type="entry name" value="DctM"/>
    <property type="match status" value="1"/>
</dbReference>
<keyword evidence="2" id="KW-1003">Cell membrane</keyword>
<feature type="signal peptide" evidence="8">
    <location>
        <begin position="1"/>
        <end position="20"/>
    </location>
</feature>
<dbReference type="PANTHER" id="PTHR33362:SF3">
    <property type="entry name" value="SIALIC ACID TRAP TRANSPORTER PERMEASE PROTEIN SIAT"/>
    <property type="match status" value="1"/>
</dbReference>
<evidence type="ECO:0000313" key="11">
    <source>
        <dbReference type="Proteomes" id="UP000434582"/>
    </source>
</evidence>
<comment type="subunit">
    <text evidence="7">The complex comprises the extracytoplasmic solute receptor protein and the two transmembrane proteins.</text>
</comment>
<evidence type="ECO:0000256" key="2">
    <source>
        <dbReference type="ARBA" id="ARBA00022475"/>
    </source>
</evidence>
<feature type="transmembrane region" description="Helical" evidence="7">
    <location>
        <begin position="358"/>
        <end position="384"/>
    </location>
</feature>
<evidence type="ECO:0000256" key="6">
    <source>
        <dbReference type="ARBA" id="ARBA00023136"/>
    </source>
</evidence>
<comment type="caution">
    <text evidence="7">Lacks conserved residue(s) required for the propagation of feature annotation.</text>
</comment>
<dbReference type="RefSeq" id="WP_153345650.1">
    <property type="nucleotide sequence ID" value="NZ_WIVE01000056.1"/>
</dbReference>
<keyword evidence="7" id="KW-0813">Transport</keyword>
<dbReference type="Proteomes" id="UP000434582">
    <property type="component" value="Unassembled WGS sequence"/>
</dbReference>
<dbReference type="AlphaFoldDB" id="A0A7X1ZHM7"/>
<dbReference type="GO" id="GO:0005886">
    <property type="term" value="C:plasma membrane"/>
    <property type="evidence" value="ECO:0007669"/>
    <property type="project" value="UniProtKB-SubCell"/>
</dbReference>
<comment type="subcellular location">
    <subcellularLocation>
        <location evidence="1 7">Cell inner membrane</location>
        <topology evidence="1 7">Multi-pass membrane protein</topology>
    </subcellularLocation>
</comment>
<keyword evidence="3 7" id="KW-0997">Cell inner membrane</keyword>
<proteinExistence type="inferred from homology"/>
<dbReference type="GO" id="GO:0022857">
    <property type="term" value="F:transmembrane transporter activity"/>
    <property type="evidence" value="ECO:0007669"/>
    <property type="project" value="UniProtKB-UniRule"/>
</dbReference>
<dbReference type="EMBL" id="WIVE01000056">
    <property type="protein sequence ID" value="MQX37801.1"/>
    <property type="molecule type" value="Genomic_DNA"/>
</dbReference>
<feature type="transmembrane region" description="Helical" evidence="7">
    <location>
        <begin position="169"/>
        <end position="192"/>
    </location>
</feature>
<feature type="transmembrane region" description="Helical" evidence="7">
    <location>
        <begin position="304"/>
        <end position="326"/>
    </location>
</feature>
<protein>
    <recommendedName>
        <fullName evidence="7">TRAP transporter large permease protein</fullName>
    </recommendedName>
</protein>
<dbReference type="InterPro" id="IPR004681">
    <property type="entry name" value="TRAP_DctM"/>
</dbReference>
<dbReference type="PANTHER" id="PTHR33362">
    <property type="entry name" value="SIALIC ACID TRAP TRANSPORTER PERMEASE PROTEIN SIAT-RELATED"/>
    <property type="match status" value="1"/>
</dbReference>
<dbReference type="NCBIfam" id="TIGR00786">
    <property type="entry name" value="dctM"/>
    <property type="match status" value="1"/>
</dbReference>
<evidence type="ECO:0000313" key="10">
    <source>
        <dbReference type="EMBL" id="MQX37801.1"/>
    </source>
</evidence>
<name>A0A7X1ZHM7_9PROT</name>
<comment type="caution">
    <text evidence="10">The sequence shown here is derived from an EMBL/GenBank/DDBJ whole genome shotgun (WGS) entry which is preliminary data.</text>
</comment>
<evidence type="ECO:0000256" key="1">
    <source>
        <dbReference type="ARBA" id="ARBA00004429"/>
    </source>
</evidence>
<feature type="domain" description="TRAP C4-dicarboxylate transport system permease DctM subunit" evidence="9">
    <location>
        <begin position="7"/>
        <end position="416"/>
    </location>
</feature>
<keyword evidence="4 7" id="KW-0812">Transmembrane</keyword>
<reference evidence="10 11" key="1">
    <citation type="submission" date="2019-10" db="EMBL/GenBank/DDBJ databases">
        <title>Draft whole-genome sequence of the purple nonsulfur photosynthetic bacterium Roseospira navarrensis DSM 15114.</title>
        <authorList>
            <person name="Kyndt J.A."/>
            <person name="Meyer T.E."/>
        </authorList>
    </citation>
    <scope>NUCLEOTIDE SEQUENCE [LARGE SCALE GENOMIC DNA]</scope>
    <source>
        <strain evidence="10 11">DSM 15114</strain>
    </source>
</reference>
<feature type="transmembrane region" description="Helical" evidence="7">
    <location>
        <begin position="333"/>
        <end position="352"/>
    </location>
</feature>
<evidence type="ECO:0000256" key="3">
    <source>
        <dbReference type="ARBA" id="ARBA00022519"/>
    </source>
</evidence>
<feature type="transmembrane region" description="Helical" evidence="7">
    <location>
        <begin position="132"/>
        <end position="149"/>
    </location>
</feature>
<comment type="function">
    <text evidence="7">Part of the tripartite ATP-independent periplasmic (TRAP) transport system.</text>
</comment>
<dbReference type="InterPro" id="IPR010656">
    <property type="entry name" value="DctM"/>
</dbReference>
<organism evidence="10 11">
    <name type="scientific">Roseospira navarrensis</name>
    <dbReference type="NCBI Taxonomy" id="140058"/>
    <lineage>
        <taxon>Bacteria</taxon>
        <taxon>Pseudomonadati</taxon>
        <taxon>Pseudomonadota</taxon>
        <taxon>Alphaproteobacteria</taxon>
        <taxon>Rhodospirillales</taxon>
        <taxon>Rhodospirillaceae</taxon>
        <taxon>Roseospira</taxon>
    </lineage>
</organism>
<evidence type="ECO:0000256" key="8">
    <source>
        <dbReference type="SAM" id="SignalP"/>
    </source>
</evidence>
<comment type="similarity">
    <text evidence="7">Belongs to the TRAP transporter large permease family.</text>
</comment>
<feature type="transmembrane region" description="Helical" evidence="7">
    <location>
        <begin position="272"/>
        <end position="292"/>
    </location>
</feature>
<keyword evidence="6 7" id="KW-0472">Membrane</keyword>